<reference evidence="2 3" key="1">
    <citation type="submission" date="2023-07" db="EMBL/GenBank/DDBJ databases">
        <title>Genomic Encyclopedia of Type Strains, Phase IV (KMG-IV): sequencing the most valuable type-strain genomes for metagenomic binning, comparative biology and taxonomic classification.</title>
        <authorList>
            <person name="Goeker M."/>
        </authorList>
    </citation>
    <scope>NUCLEOTIDE SEQUENCE [LARGE SCALE GENOMIC DNA]</scope>
    <source>
        <strain evidence="2 3">DSM 19619</strain>
    </source>
</reference>
<evidence type="ECO:0000256" key="1">
    <source>
        <dbReference type="SAM" id="Phobius"/>
    </source>
</evidence>
<protein>
    <submittedName>
        <fullName evidence="2">Uncharacterized protein</fullName>
    </submittedName>
</protein>
<comment type="caution">
    <text evidence="2">The sequence shown here is derived from an EMBL/GenBank/DDBJ whole genome shotgun (WGS) entry which is preliminary data.</text>
</comment>
<dbReference type="EMBL" id="JAUSVX010000014">
    <property type="protein sequence ID" value="MDQ0472914.1"/>
    <property type="molecule type" value="Genomic_DNA"/>
</dbReference>
<evidence type="ECO:0000313" key="2">
    <source>
        <dbReference type="EMBL" id="MDQ0472914.1"/>
    </source>
</evidence>
<accession>A0ABU0JF59</accession>
<feature type="transmembrane region" description="Helical" evidence="1">
    <location>
        <begin position="25"/>
        <end position="46"/>
    </location>
</feature>
<organism evidence="2 3">
    <name type="scientific">Labrys wisconsinensis</name>
    <dbReference type="NCBI Taxonomy" id="425677"/>
    <lineage>
        <taxon>Bacteria</taxon>
        <taxon>Pseudomonadati</taxon>
        <taxon>Pseudomonadota</taxon>
        <taxon>Alphaproteobacteria</taxon>
        <taxon>Hyphomicrobiales</taxon>
        <taxon>Xanthobacteraceae</taxon>
        <taxon>Labrys</taxon>
    </lineage>
</organism>
<sequence length="63" mass="6498">MRFSQIFGVPESDKPDEAAGVTLDVMTGIVAGIALVLAILILAASLKPAQAAHGAEPVRIEAR</sequence>
<proteinExistence type="predicted"/>
<keyword evidence="1" id="KW-0812">Transmembrane</keyword>
<dbReference type="Proteomes" id="UP001242480">
    <property type="component" value="Unassembled WGS sequence"/>
</dbReference>
<gene>
    <name evidence="2" type="ORF">QO011_005947</name>
</gene>
<keyword evidence="1" id="KW-0472">Membrane</keyword>
<keyword evidence="3" id="KW-1185">Reference proteome</keyword>
<evidence type="ECO:0000313" key="3">
    <source>
        <dbReference type="Proteomes" id="UP001242480"/>
    </source>
</evidence>
<dbReference type="RefSeq" id="WP_307280447.1">
    <property type="nucleotide sequence ID" value="NZ_JAUSVX010000014.1"/>
</dbReference>
<name>A0ABU0JF59_9HYPH</name>
<keyword evidence="1" id="KW-1133">Transmembrane helix</keyword>